<accession>X1Q0N9</accession>
<dbReference type="InterPro" id="IPR012338">
    <property type="entry name" value="Beta-lactam/transpept-like"/>
</dbReference>
<dbReference type="GO" id="GO:0071555">
    <property type="term" value="P:cell wall organization"/>
    <property type="evidence" value="ECO:0007669"/>
    <property type="project" value="TreeGrafter"/>
</dbReference>
<dbReference type="EMBL" id="BARV01026782">
    <property type="protein sequence ID" value="GAI44655.1"/>
    <property type="molecule type" value="Genomic_DNA"/>
</dbReference>
<dbReference type="GO" id="GO:0005886">
    <property type="term" value="C:plasma membrane"/>
    <property type="evidence" value="ECO:0007669"/>
    <property type="project" value="TreeGrafter"/>
</dbReference>
<dbReference type="Gene3D" id="3.40.710.10">
    <property type="entry name" value="DD-peptidase/beta-lactamase superfamily"/>
    <property type="match status" value="1"/>
</dbReference>
<feature type="non-terminal residue" evidence="2">
    <location>
        <position position="1"/>
    </location>
</feature>
<evidence type="ECO:0000259" key="1">
    <source>
        <dbReference type="Pfam" id="PF00905"/>
    </source>
</evidence>
<dbReference type="SUPFAM" id="SSF56601">
    <property type="entry name" value="beta-lactamase/transpeptidase-like"/>
    <property type="match status" value="1"/>
</dbReference>
<evidence type="ECO:0000313" key="2">
    <source>
        <dbReference type="EMBL" id="GAI44655.1"/>
    </source>
</evidence>
<dbReference type="PANTHER" id="PTHR30627">
    <property type="entry name" value="PEPTIDOGLYCAN D,D-TRANSPEPTIDASE"/>
    <property type="match status" value="1"/>
</dbReference>
<comment type="caution">
    <text evidence="2">The sequence shown here is derived from an EMBL/GenBank/DDBJ whole genome shotgun (WGS) entry which is preliminary data.</text>
</comment>
<gene>
    <name evidence="2" type="ORF">S06H3_43212</name>
</gene>
<dbReference type="AlphaFoldDB" id="X1Q0N9"/>
<dbReference type="InterPro" id="IPR050515">
    <property type="entry name" value="Beta-lactam/transpept"/>
</dbReference>
<organism evidence="2">
    <name type="scientific">marine sediment metagenome</name>
    <dbReference type="NCBI Taxonomy" id="412755"/>
    <lineage>
        <taxon>unclassified sequences</taxon>
        <taxon>metagenomes</taxon>
        <taxon>ecological metagenomes</taxon>
    </lineage>
</organism>
<feature type="domain" description="Penicillin-binding protein transpeptidase" evidence="1">
    <location>
        <begin position="4"/>
        <end position="81"/>
    </location>
</feature>
<dbReference type="InterPro" id="IPR001460">
    <property type="entry name" value="PCN-bd_Tpept"/>
</dbReference>
<protein>
    <recommendedName>
        <fullName evidence="1">Penicillin-binding protein transpeptidase domain-containing protein</fullName>
    </recommendedName>
</protein>
<proteinExistence type="predicted"/>
<sequence>EKIWEYEDRTHGWTDLRKAIAESCNVYFYQIGGGYEEQKGLGPTRIKQYLELFGWGEETGIALPFEATGFIPDKEWKKRVLGQSLKNPQICLCQLPERFSSQTPVLSPGSRLSLKPRFLSLTALFLCL</sequence>
<reference evidence="2" key="1">
    <citation type="journal article" date="2014" name="Front. Microbiol.">
        <title>High frequency of phylogenetically diverse reductive dehalogenase-homologous genes in deep subseafloor sedimentary metagenomes.</title>
        <authorList>
            <person name="Kawai M."/>
            <person name="Futagami T."/>
            <person name="Toyoda A."/>
            <person name="Takaki Y."/>
            <person name="Nishi S."/>
            <person name="Hori S."/>
            <person name="Arai W."/>
            <person name="Tsubouchi T."/>
            <person name="Morono Y."/>
            <person name="Uchiyama I."/>
            <person name="Ito T."/>
            <person name="Fujiyama A."/>
            <person name="Inagaki F."/>
            <person name="Takami H."/>
        </authorList>
    </citation>
    <scope>NUCLEOTIDE SEQUENCE</scope>
    <source>
        <strain evidence="2">Expedition CK06-06</strain>
    </source>
</reference>
<dbReference type="Pfam" id="PF00905">
    <property type="entry name" value="Transpeptidase"/>
    <property type="match status" value="1"/>
</dbReference>
<name>X1Q0N9_9ZZZZ</name>
<dbReference type="GO" id="GO:0008658">
    <property type="term" value="F:penicillin binding"/>
    <property type="evidence" value="ECO:0007669"/>
    <property type="project" value="InterPro"/>
</dbReference>